<protein>
    <recommendedName>
        <fullName evidence="4">Helitron helicase-like domain-containing protein</fullName>
    </recommendedName>
</protein>
<sequence>MGKRPKRKDLDFSLSPSKSDAAVNRNSRRKRVVSGGDAFVLLGYYNCGDCDCVCEFYGAFFWYVERIVNLSRLDHPRYNRCCKSGSIVLRYPHTPPTKIYDLYMNIHFLNDIGAYNSMFSMTSFGTNVDDEINNGRGKSQRISKLHPPYMSVQQPLLFPFSEDAWMVSAFKFGVADLYTIEFQKERDLPHCHTLLWVTPSKKVKTTIDSDRYITTEFLDSILEATLYQTVATCMLHGPSGLLNKDAPCMKDRNCSNFSKTISRNQCF</sequence>
<dbReference type="PANTHER" id="PTHR45786:SF77">
    <property type="entry name" value="HELITRON HELICASE-LIKE DOMAIN-CONTAINING PROTEIN-RELATED"/>
    <property type="match status" value="1"/>
</dbReference>
<dbReference type="EMBL" id="OX465077">
    <property type="protein sequence ID" value="CAI9268426.1"/>
    <property type="molecule type" value="Genomic_DNA"/>
</dbReference>
<evidence type="ECO:0008006" key="4">
    <source>
        <dbReference type="Google" id="ProtNLM"/>
    </source>
</evidence>
<evidence type="ECO:0000313" key="2">
    <source>
        <dbReference type="EMBL" id="CAI9268426.1"/>
    </source>
</evidence>
<evidence type="ECO:0000313" key="3">
    <source>
        <dbReference type="Proteomes" id="UP001177003"/>
    </source>
</evidence>
<gene>
    <name evidence="2" type="ORF">LSALG_LOCUS8853</name>
</gene>
<reference evidence="2" key="1">
    <citation type="submission" date="2023-04" db="EMBL/GenBank/DDBJ databases">
        <authorList>
            <person name="Vijverberg K."/>
            <person name="Xiong W."/>
            <person name="Schranz E."/>
        </authorList>
    </citation>
    <scope>NUCLEOTIDE SEQUENCE</scope>
</reference>
<name>A0AA35YCT7_LACSI</name>
<accession>A0AA35YCT7</accession>
<evidence type="ECO:0000256" key="1">
    <source>
        <dbReference type="SAM" id="MobiDB-lite"/>
    </source>
</evidence>
<keyword evidence="3" id="KW-1185">Reference proteome</keyword>
<dbReference type="AlphaFoldDB" id="A0AA35YCT7"/>
<dbReference type="PANTHER" id="PTHR45786">
    <property type="entry name" value="DNA BINDING PROTEIN-LIKE"/>
    <property type="match status" value="1"/>
</dbReference>
<feature type="region of interest" description="Disordered" evidence="1">
    <location>
        <begin position="1"/>
        <end position="22"/>
    </location>
</feature>
<proteinExistence type="predicted"/>
<organism evidence="2 3">
    <name type="scientific">Lactuca saligna</name>
    <name type="common">Willowleaf lettuce</name>
    <dbReference type="NCBI Taxonomy" id="75948"/>
    <lineage>
        <taxon>Eukaryota</taxon>
        <taxon>Viridiplantae</taxon>
        <taxon>Streptophyta</taxon>
        <taxon>Embryophyta</taxon>
        <taxon>Tracheophyta</taxon>
        <taxon>Spermatophyta</taxon>
        <taxon>Magnoliopsida</taxon>
        <taxon>eudicotyledons</taxon>
        <taxon>Gunneridae</taxon>
        <taxon>Pentapetalae</taxon>
        <taxon>asterids</taxon>
        <taxon>campanulids</taxon>
        <taxon>Asterales</taxon>
        <taxon>Asteraceae</taxon>
        <taxon>Cichorioideae</taxon>
        <taxon>Cichorieae</taxon>
        <taxon>Lactucinae</taxon>
        <taxon>Lactuca</taxon>
    </lineage>
</organism>
<dbReference type="Proteomes" id="UP001177003">
    <property type="component" value="Chromosome 1"/>
</dbReference>